<reference evidence="1 2" key="1">
    <citation type="journal article" date="2021" name="Front. Genet.">
        <title>Chromosome-Level Genome Assembly Reveals Significant Gene Expansion in the Toll and IMD Signaling Pathways of Dendrolimus kikuchii.</title>
        <authorList>
            <person name="Zhou J."/>
            <person name="Wu P."/>
            <person name="Xiong Z."/>
            <person name="Liu N."/>
            <person name="Zhao N."/>
            <person name="Ji M."/>
            <person name="Qiu Y."/>
            <person name="Yang B."/>
        </authorList>
    </citation>
    <scope>NUCLEOTIDE SEQUENCE [LARGE SCALE GENOMIC DNA]</scope>
    <source>
        <strain evidence="1">Ann1</strain>
    </source>
</reference>
<organism evidence="1 2">
    <name type="scientific">Dendrolimus kikuchii</name>
    <dbReference type="NCBI Taxonomy" id="765133"/>
    <lineage>
        <taxon>Eukaryota</taxon>
        <taxon>Metazoa</taxon>
        <taxon>Ecdysozoa</taxon>
        <taxon>Arthropoda</taxon>
        <taxon>Hexapoda</taxon>
        <taxon>Insecta</taxon>
        <taxon>Pterygota</taxon>
        <taxon>Neoptera</taxon>
        <taxon>Endopterygota</taxon>
        <taxon>Lepidoptera</taxon>
        <taxon>Glossata</taxon>
        <taxon>Ditrysia</taxon>
        <taxon>Bombycoidea</taxon>
        <taxon>Lasiocampidae</taxon>
        <taxon>Dendrolimus</taxon>
    </lineage>
</organism>
<dbReference type="EMBL" id="CM034394">
    <property type="protein sequence ID" value="KAJ0179566.1"/>
    <property type="molecule type" value="Genomic_DNA"/>
</dbReference>
<protein>
    <submittedName>
        <fullName evidence="1">Uncharacterized protein</fullName>
    </submittedName>
</protein>
<evidence type="ECO:0000313" key="2">
    <source>
        <dbReference type="Proteomes" id="UP000824533"/>
    </source>
</evidence>
<name>A0ACC1D6H9_9NEOP</name>
<keyword evidence="2" id="KW-1185">Reference proteome</keyword>
<comment type="caution">
    <text evidence="1">The sequence shown here is derived from an EMBL/GenBank/DDBJ whole genome shotgun (WGS) entry which is preliminary data.</text>
</comment>
<feature type="non-terminal residue" evidence="1">
    <location>
        <position position="1"/>
    </location>
</feature>
<dbReference type="Proteomes" id="UP000824533">
    <property type="component" value="Linkage Group LG08"/>
</dbReference>
<sequence length="53" mass="5964">RKQLVGPQSNLSAAVCTSANLFWHRPCFIPKQKVSRSGTLSTGQLRRVIFHQL</sequence>
<evidence type="ECO:0000313" key="1">
    <source>
        <dbReference type="EMBL" id="KAJ0179566.1"/>
    </source>
</evidence>
<accession>A0ACC1D6H9</accession>
<proteinExistence type="predicted"/>
<gene>
    <name evidence="1" type="ORF">K1T71_005278</name>
</gene>